<evidence type="ECO:0000256" key="8">
    <source>
        <dbReference type="ARBA" id="ARBA00048679"/>
    </source>
</evidence>
<keyword evidence="2" id="KW-0723">Serine/threonine-protein kinase</keyword>
<dbReference type="KEGG" id="psco:LY89DRAFT_147292"/>
<dbReference type="InParanoid" id="A0A194X1S8"/>
<dbReference type="InterPro" id="IPR050660">
    <property type="entry name" value="NEK_Ser/Thr_kinase"/>
</dbReference>
<evidence type="ECO:0000256" key="1">
    <source>
        <dbReference type="ARBA" id="ARBA00012513"/>
    </source>
</evidence>
<proteinExistence type="predicted"/>
<dbReference type="OrthoDB" id="4062651at2759"/>
<dbReference type="EMBL" id="KQ947421">
    <property type="protein sequence ID" value="KUJ13792.1"/>
    <property type="molecule type" value="Genomic_DNA"/>
</dbReference>
<reference evidence="11 12" key="1">
    <citation type="submission" date="2015-10" db="EMBL/GenBank/DDBJ databases">
        <title>Full genome of DAOMC 229536 Phialocephala scopiformis, a fungal endophyte of spruce producing the potent anti-insectan compound rugulosin.</title>
        <authorList>
            <consortium name="DOE Joint Genome Institute"/>
            <person name="Walker A.K."/>
            <person name="Frasz S.L."/>
            <person name="Seifert K.A."/>
            <person name="Miller J.D."/>
            <person name="Mondo S.J."/>
            <person name="Labutti K."/>
            <person name="Lipzen A."/>
            <person name="Dockter R."/>
            <person name="Kennedy M."/>
            <person name="Grigoriev I.V."/>
            <person name="Spatafora J.W."/>
        </authorList>
    </citation>
    <scope>NUCLEOTIDE SEQUENCE [LARGE SCALE GENOMIC DNA]</scope>
    <source>
        <strain evidence="11 12">CBS 120377</strain>
    </source>
</reference>
<dbReference type="InterPro" id="IPR011009">
    <property type="entry name" value="Kinase-like_dom_sf"/>
</dbReference>
<comment type="catalytic activity">
    <reaction evidence="8">
        <text>L-seryl-[protein] + ATP = O-phospho-L-seryl-[protein] + ADP + H(+)</text>
        <dbReference type="Rhea" id="RHEA:17989"/>
        <dbReference type="Rhea" id="RHEA-COMP:9863"/>
        <dbReference type="Rhea" id="RHEA-COMP:11604"/>
        <dbReference type="ChEBI" id="CHEBI:15378"/>
        <dbReference type="ChEBI" id="CHEBI:29999"/>
        <dbReference type="ChEBI" id="CHEBI:30616"/>
        <dbReference type="ChEBI" id="CHEBI:83421"/>
        <dbReference type="ChEBI" id="CHEBI:456216"/>
        <dbReference type="EC" id="2.7.11.1"/>
    </reaction>
</comment>
<dbReference type="RefSeq" id="XP_018068147.1">
    <property type="nucleotide sequence ID" value="XM_018205366.1"/>
</dbReference>
<keyword evidence="12" id="KW-1185">Reference proteome</keyword>
<dbReference type="AlphaFoldDB" id="A0A194X1S8"/>
<evidence type="ECO:0000256" key="6">
    <source>
        <dbReference type="ARBA" id="ARBA00022840"/>
    </source>
</evidence>
<keyword evidence="4" id="KW-0547">Nucleotide-binding</keyword>
<evidence type="ECO:0000256" key="9">
    <source>
        <dbReference type="SAM" id="MobiDB-lite"/>
    </source>
</evidence>
<dbReference type="GO" id="GO:0005524">
    <property type="term" value="F:ATP binding"/>
    <property type="evidence" value="ECO:0007669"/>
    <property type="project" value="UniProtKB-KW"/>
</dbReference>
<organism evidence="11 12">
    <name type="scientific">Mollisia scopiformis</name>
    <name type="common">Conifer needle endophyte fungus</name>
    <name type="synonym">Phialocephala scopiformis</name>
    <dbReference type="NCBI Taxonomy" id="149040"/>
    <lineage>
        <taxon>Eukaryota</taxon>
        <taxon>Fungi</taxon>
        <taxon>Dikarya</taxon>
        <taxon>Ascomycota</taxon>
        <taxon>Pezizomycotina</taxon>
        <taxon>Leotiomycetes</taxon>
        <taxon>Helotiales</taxon>
        <taxon>Mollisiaceae</taxon>
        <taxon>Mollisia</taxon>
    </lineage>
</organism>
<feature type="compositionally biased region" description="Polar residues" evidence="9">
    <location>
        <begin position="12"/>
        <end position="29"/>
    </location>
</feature>
<gene>
    <name evidence="11" type="ORF">LY89DRAFT_147292</name>
</gene>
<evidence type="ECO:0000259" key="10">
    <source>
        <dbReference type="PROSITE" id="PS50011"/>
    </source>
</evidence>
<sequence length="455" mass="50107">MDSRRAVATQGAEASTGGTNSTRQLSGGSNEEPPSKRARSSDDRVPEGPASMRHLLNPETSVPGGGSNDAAPANFSSEMCEMKAPQHTERSYVQEVKSNSLPTTAISPHQIFGEGQVPVMRTESLVQGSLALIDIIESPTADATPRKTFARKTIPASRVQNARGFLEALEANKSLRHQHLVTVLLTYEEVDPQNHNYGIIMDPVAQGNLKDYLEEVIDSGKYMEPDTRMSLRKWFGCLASALAYIHAKDIRHENIQPSNILVKDSDVFFTFFGVSKYFRGDDIPGGTTSGPDAQPGTYVAPEVESTRPPDFKADIFSLGCVYLELLATLAGKYRKGFAQWRSKQTSSDIQIYLGQLSVYLECGQDKSSSEFYQRMVKVCSQMLEDNPSIRPSAFMIAKSVLEVQQRSPESDCDCMIPWFSSGDCTITMKLSGLNIAKLRTKSKNMGFGSFRLPLR</sequence>
<feature type="region of interest" description="Disordered" evidence="9">
    <location>
        <begin position="283"/>
        <end position="305"/>
    </location>
</feature>
<keyword evidence="6" id="KW-0067">ATP-binding</keyword>
<dbReference type="STRING" id="149040.A0A194X1S8"/>
<dbReference type="SMART" id="SM00220">
    <property type="entry name" value="S_TKc"/>
    <property type="match status" value="1"/>
</dbReference>
<name>A0A194X1S8_MOLSC</name>
<feature type="domain" description="Protein kinase" evidence="10">
    <location>
        <begin position="119"/>
        <end position="419"/>
    </location>
</feature>
<evidence type="ECO:0000256" key="4">
    <source>
        <dbReference type="ARBA" id="ARBA00022741"/>
    </source>
</evidence>
<protein>
    <recommendedName>
        <fullName evidence="1">non-specific serine/threonine protein kinase</fullName>
        <ecNumber evidence="1">2.7.11.1</ecNumber>
    </recommendedName>
</protein>
<dbReference type="PANTHER" id="PTHR43671">
    <property type="entry name" value="SERINE/THREONINE-PROTEIN KINASE NEK"/>
    <property type="match status" value="1"/>
</dbReference>
<dbReference type="Pfam" id="PF00069">
    <property type="entry name" value="Pkinase"/>
    <property type="match status" value="1"/>
</dbReference>
<dbReference type="GO" id="GO:0004674">
    <property type="term" value="F:protein serine/threonine kinase activity"/>
    <property type="evidence" value="ECO:0007669"/>
    <property type="project" value="UniProtKB-KW"/>
</dbReference>
<dbReference type="SUPFAM" id="SSF56112">
    <property type="entry name" value="Protein kinase-like (PK-like)"/>
    <property type="match status" value="1"/>
</dbReference>
<comment type="catalytic activity">
    <reaction evidence="7">
        <text>L-threonyl-[protein] + ATP = O-phospho-L-threonyl-[protein] + ADP + H(+)</text>
        <dbReference type="Rhea" id="RHEA:46608"/>
        <dbReference type="Rhea" id="RHEA-COMP:11060"/>
        <dbReference type="Rhea" id="RHEA-COMP:11605"/>
        <dbReference type="ChEBI" id="CHEBI:15378"/>
        <dbReference type="ChEBI" id="CHEBI:30013"/>
        <dbReference type="ChEBI" id="CHEBI:30616"/>
        <dbReference type="ChEBI" id="CHEBI:61977"/>
        <dbReference type="ChEBI" id="CHEBI:456216"/>
        <dbReference type="EC" id="2.7.11.1"/>
    </reaction>
</comment>
<evidence type="ECO:0000256" key="7">
    <source>
        <dbReference type="ARBA" id="ARBA00047899"/>
    </source>
</evidence>
<keyword evidence="5 11" id="KW-0418">Kinase</keyword>
<feature type="region of interest" description="Disordered" evidence="9">
    <location>
        <begin position="1"/>
        <end position="74"/>
    </location>
</feature>
<dbReference type="GO" id="GO:0005634">
    <property type="term" value="C:nucleus"/>
    <property type="evidence" value="ECO:0007669"/>
    <property type="project" value="TreeGrafter"/>
</dbReference>
<dbReference type="EC" id="2.7.11.1" evidence="1"/>
<dbReference type="InterPro" id="IPR000719">
    <property type="entry name" value="Prot_kinase_dom"/>
</dbReference>
<dbReference type="Gene3D" id="1.10.510.10">
    <property type="entry name" value="Transferase(Phosphotransferase) domain 1"/>
    <property type="match status" value="1"/>
</dbReference>
<evidence type="ECO:0000313" key="12">
    <source>
        <dbReference type="Proteomes" id="UP000070700"/>
    </source>
</evidence>
<accession>A0A194X1S8</accession>
<dbReference type="Proteomes" id="UP000070700">
    <property type="component" value="Unassembled WGS sequence"/>
</dbReference>
<dbReference type="GeneID" id="28815092"/>
<evidence type="ECO:0000256" key="5">
    <source>
        <dbReference type="ARBA" id="ARBA00022777"/>
    </source>
</evidence>
<evidence type="ECO:0000313" key="11">
    <source>
        <dbReference type="EMBL" id="KUJ13792.1"/>
    </source>
</evidence>
<evidence type="ECO:0000256" key="2">
    <source>
        <dbReference type="ARBA" id="ARBA00022527"/>
    </source>
</evidence>
<dbReference type="CDD" id="cd00180">
    <property type="entry name" value="PKc"/>
    <property type="match status" value="1"/>
</dbReference>
<keyword evidence="3" id="KW-0808">Transferase</keyword>
<dbReference type="PANTHER" id="PTHR43671:SF98">
    <property type="entry name" value="SERINE_THREONINE-PROTEIN KINASE NEK11"/>
    <property type="match status" value="1"/>
</dbReference>
<feature type="compositionally biased region" description="Basic and acidic residues" evidence="9">
    <location>
        <begin position="33"/>
        <end position="46"/>
    </location>
</feature>
<dbReference type="PROSITE" id="PS50011">
    <property type="entry name" value="PROTEIN_KINASE_DOM"/>
    <property type="match status" value="1"/>
</dbReference>
<evidence type="ECO:0000256" key="3">
    <source>
        <dbReference type="ARBA" id="ARBA00022679"/>
    </source>
</evidence>